<sequence length="66" mass="7439">MSKWSIFGYFFIMLSNIAGVLSILSSGDAYSINYSFIMAITMVIMLFLALLLFLKSSNASYIEIEH</sequence>
<dbReference type="EMBL" id="DF820489">
    <property type="protein sequence ID" value="GAK30957.1"/>
    <property type="molecule type" value="Genomic_DNA"/>
</dbReference>
<proteinExistence type="predicted"/>
<keyword evidence="1" id="KW-0472">Membrane</keyword>
<dbReference type="Proteomes" id="UP000030643">
    <property type="component" value="Unassembled WGS sequence"/>
</dbReference>
<dbReference type="AlphaFoldDB" id="A0A069CU81"/>
<name>A0A069CU81_WEIOS</name>
<organism evidence="2 3">
    <name type="scientific">Weissella oryzae (strain DSM 25784 / JCM 18191 / LMG 30913 / SG25)</name>
    <dbReference type="NCBI Taxonomy" id="1329250"/>
    <lineage>
        <taxon>Bacteria</taxon>
        <taxon>Bacillati</taxon>
        <taxon>Bacillota</taxon>
        <taxon>Bacilli</taxon>
        <taxon>Lactobacillales</taxon>
        <taxon>Lactobacillaceae</taxon>
        <taxon>Weissella</taxon>
    </lineage>
</organism>
<feature type="transmembrane region" description="Helical" evidence="1">
    <location>
        <begin position="7"/>
        <end position="26"/>
    </location>
</feature>
<evidence type="ECO:0000313" key="3">
    <source>
        <dbReference type="Proteomes" id="UP000030643"/>
    </source>
</evidence>
<evidence type="ECO:0000313" key="2">
    <source>
        <dbReference type="EMBL" id="GAK30957.1"/>
    </source>
</evidence>
<keyword evidence="1" id="KW-0812">Transmembrane</keyword>
<reference evidence="3" key="1">
    <citation type="journal article" date="2014" name="Genome Announc.">
        <title>Draft genome sequence of Weissella oryzae SG25T, isolated from fermented rice grains.</title>
        <authorList>
            <person name="Tanizawa Y."/>
            <person name="Fujisawa T."/>
            <person name="Mochizuki T."/>
            <person name="Kaminuma E."/>
            <person name="Suzuki Y."/>
            <person name="Nakamura Y."/>
            <person name="Tohno M."/>
        </authorList>
    </citation>
    <scope>NUCLEOTIDE SEQUENCE [LARGE SCALE GENOMIC DNA]</scope>
    <source>
        <strain evidence="3">DSM 25784 / JCM 18191 / LMG 30913 / SG25</strain>
    </source>
</reference>
<feature type="transmembrane region" description="Helical" evidence="1">
    <location>
        <begin position="32"/>
        <end position="54"/>
    </location>
</feature>
<gene>
    <name evidence="2" type="primary">hemY</name>
    <name evidence="2" type="ORF">WOSG25_060780</name>
</gene>
<dbReference type="STRING" id="1329250.WOSG25_060780"/>
<protein>
    <submittedName>
        <fullName evidence="2">HemY protein</fullName>
    </submittedName>
</protein>
<keyword evidence="3" id="KW-1185">Reference proteome</keyword>
<evidence type="ECO:0000256" key="1">
    <source>
        <dbReference type="SAM" id="Phobius"/>
    </source>
</evidence>
<accession>A0A069CU81</accession>
<keyword evidence="1" id="KW-1133">Transmembrane helix</keyword>